<dbReference type="Pfam" id="PF08448">
    <property type="entry name" value="PAS_4"/>
    <property type="match status" value="1"/>
</dbReference>
<dbReference type="SMART" id="SM00382">
    <property type="entry name" value="AAA"/>
    <property type="match status" value="1"/>
</dbReference>
<evidence type="ECO:0000256" key="7">
    <source>
        <dbReference type="ARBA" id="ARBA00023159"/>
    </source>
</evidence>
<dbReference type="InterPro" id="IPR025943">
    <property type="entry name" value="Sigma_54_int_dom_ATP-bd_2"/>
</dbReference>
<dbReference type="PROSITE" id="PS50045">
    <property type="entry name" value="SIGMA54_INTERACT_4"/>
    <property type="match status" value="1"/>
</dbReference>
<keyword evidence="3" id="KW-0418">Kinase</keyword>
<dbReference type="Gene3D" id="3.30.450.20">
    <property type="entry name" value="PAS domain"/>
    <property type="match status" value="4"/>
</dbReference>
<dbReference type="InterPro" id="IPR025662">
    <property type="entry name" value="Sigma_54_int_dom_ATP-bd_1"/>
</dbReference>
<dbReference type="PROSITE" id="PS50113">
    <property type="entry name" value="PAC"/>
    <property type="match status" value="4"/>
</dbReference>
<feature type="domain" description="Response regulatory" evidence="12">
    <location>
        <begin position="5"/>
        <end position="123"/>
    </location>
</feature>
<dbReference type="InterPro" id="IPR027417">
    <property type="entry name" value="P-loop_NTPase"/>
</dbReference>
<dbReference type="InterPro" id="IPR025944">
    <property type="entry name" value="Sigma_54_int_dom_CS"/>
</dbReference>
<evidence type="ECO:0000256" key="2">
    <source>
        <dbReference type="ARBA" id="ARBA00022741"/>
    </source>
</evidence>
<dbReference type="CDD" id="cd00009">
    <property type="entry name" value="AAA"/>
    <property type="match status" value="1"/>
</dbReference>
<dbReference type="Proteomes" id="UP001595953">
    <property type="component" value="Unassembled WGS sequence"/>
</dbReference>
<dbReference type="InterPro" id="IPR001610">
    <property type="entry name" value="PAC"/>
</dbReference>
<evidence type="ECO:0000256" key="4">
    <source>
        <dbReference type="ARBA" id="ARBA00022840"/>
    </source>
</evidence>
<protein>
    <submittedName>
        <fullName evidence="15">Sigma 54-interacting transcriptional regulator</fullName>
    </submittedName>
</protein>
<dbReference type="Gene3D" id="3.40.50.300">
    <property type="entry name" value="P-loop containing nucleotide triphosphate hydrolases"/>
    <property type="match status" value="1"/>
</dbReference>
<feature type="domain" description="PAC" evidence="14">
    <location>
        <begin position="379"/>
        <end position="432"/>
    </location>
</feature>
<name>A0ABV9N4D7_9FLAO</name>
<feature type="coiled-coil region" evidence="10">
    <location>
        <begin position="856"/>
        <end position="894"/>
    </location>
</feature>
<feature type="modified residue" description="4-aspartylphosphate" evidence="9">
    <location>
        <position position="55"/>
    </location>
</feature>
<dbReference type="InterPro" id="IPR000700">
    <property type="entry name" value="PAS-assoc_C"/>
</dbReference>
<keyword evidence="7" id="KW-0010">Activator</keyword>
<dbReference type="InterPro" id="IPR013656">
    <property type="entry name" value="PAS_4"/>
</dbReference>
<dbReference type="SMART" id="SM00091">
    <property type="entry name" value="PAS"/>
    <property type="match status" value="3"/>
</dbReference>
<evidence type="ECO:0000259" key="13">
    <source>
        <dbReference type="PROSITE" id="PS50112"/>
    </source>
</evidence>
<dbReference type="InterPro" id="IPR013655">
    <property type="entry name" value="PAS_fold_3"/>
</dbReference>
<dbReference type="SUPFAM" id="SSF46689">
    <property type="entry name" value="Homeodomain-like"/>
    <property type="match status" value="1"/>
</dbReference>
<dbReference type="SMART" id="SM00086">
    <property type="entry name" value="PAC"/>
    <property type="match status" value="4"/>
</dbReference>
<evidence type="ECO:0000256" key="6">
    <source>
        <dbReference type="ARBA" id="ARBA00023125"/>
    </source>
</evidence>
<keyword evidence="10" id="KW-0175">Coiled coil</keyword>
<organism evidence="15 16">
    <name type="scientific">Geojedonia litorea</name>
    <dbReference type="NCBI Taxonomy" id="1268269"/>
    <lineage>
        <taxon>Bacteria</taxon>
        <taxon>Pseudomonadati</taxon>
        <taxon>Bacteroidota</taxon>
        <taxon>Flavobacteriia</taxon>
        <taxon>Flavobacteriales</taxon>
        <taxon>Flavobacteriaceae</taxon>
        <taxon>Geojedonia</taxon>
    </lineage>
</organism>
<proteinExistence type="predicted"/>
<dbReference type="InterPro" id="IPR002197">
    <property type="entry name" value="HTH_Fis"/>
</dbReference>
<dbReference type="Gene3D" id="1.10.10.60">
    <property type="entry name" value="Homeodomain-like"/>
    <property type="match status" value="1"/>
</dbReference>
<dbReference type="InterPro" id="IPR001789">
    <property type="entry name" value="Sig_transdc_resp-reg_receiver"/>
</dbReference>
<evidence type="ECO:0000313" key="15">
    <source>
        <dbReference type="EMBL" id="MFC4723202.1"/>
    </source>
</evidence>
<dbReference type="Gene3D" id="3.40.50.2300">
    <property type="match status" value="1"/>
</dbReference>
<dbReference type="PANTHER" id="PTHR32071:SF117">
    <property type="entry name" value="PTS-DEPENDENT DIHYDROXYACETONE KINASE OPERON REGULATORY PROTEIN-RELATED"/>
    <property type="match status" value="1"/>
</dbReference>
<dbReference type="Pfam" id="PF00072">
    <property type="entry name" value="Response_reg"/>
    <property type="match status" value="1"/>
</dbReference>
<comment type="caution">
    <text evidence="15">The sequence shown here is derived from an EMBL/GenBank/DDBJ whole genome shotgun (WGS) entry which is preliminary data.</text>
</comment>
<dbReference type="Pfam" id="PF13426">
    <property type="entry name" value="PAS_9"/>
    <property type="match status" value="1"/>
</dbReference>
<dbReference type="Gene3D" id="3.30.450.40">
    <property type="match status" value="1"/>
</dbReference>
<evidence type="ECO:0000259" key="11">
    <source>
        <dbReference type="PROSITE" id="PS50045"/>
    </source>
</evidence>
<dbReference type="SMART" id="SM00448">
    <property type="entry name" value="REC"/>
    <property type="match status" value="1"/>
</dbReference>
<feature type="domain" description="Sigma-54 factor interaction" evidence="11">
    <location>
        <begin position="904"/>
        <end position="1133"/>
    </location>
</feature>
<keyword evidence="1" id="KW-0808">Transferase</keyword>
<dbReference type="CDD" id="cd00130">
    <property type="entry name" value="PAS"/>
    <property type="match status" value="4"/>
</dbReference>
<evidence type="ECO:0000256" key="1">
    <source>
        <dbReference type="ARBA" id="ARBA00022679"/>
    </source>
</evidence>
<keyword evidence="2" id="KW-0547">Nucleotide-binding</keyword>
<dbReference type="InterPro" id="IPR002078">
    <property type="entry name" value="Sigma_54_int"/>
</dbReference>
<dbReference type="Gene3D" id="2.10.70.100">
    <property type="match status" value="2"/>
</dbReference>
<dbReference type="InterPro" id="IPR009057">
    <property type="entry name" value="Homeodomain-like_sf"/>
</dbReference>
<dbReference type="PANTHER" id="PTHR32071">
    <property type="entry name" value="TRANSCRIPTIONAL REGULATORY PROTEIN"/>
    <property type="match status" value="1"/>
</dbReference>
<keyword evidence="5" id="KW-0805">Transcription regulation</keyword>
<keyword evidence="4" id="KW-0067">ATP-binding</keyword>
<gene>
    <name evidence="15" type="ORF">ACFO5O_12775</name>
</gene>
<dbReference type="InterPro" id="IPR058031">
    <property type="entry name" value="AAA_lid_NorR"/>
</dbReference>
<dbReference type="PROSITE" id="PS00676">
    <property type="entry name" value="SIGMA54_INTERACT_2"/>
    <property type="match status" value="1"/>
</dbReference>
<evidence type="ECO:0000313" key="16">
    <source>
        <dbReference type="Proteomes" id="UP001595953"/>
    </source>
</evidence>
<feature type="domain" description="PAC" evidence="14">
    <location>
        <begin position="508"/>
        <end position="561"/>
    </location>
</feature>
<keyword evidence="9" id="KW-0597">Phosphoprotein</keyword>
<dbReference type="InterPro" id="IPR003593">
    <property type="entry name" value="AAA+_ATPase"/>
</dbReference>
<dbReference type="EMBL" id="JBHSGP010000014">
    <property type="protein sequence ID" value="MFC4723202.1"/>
    <property type="molecule type" value="Genomic_DNA"/>
</dbReference>
<dbReference type="InterPro" id="IPR000014">
    <property type="entry name" value="PAS"/>
</dbReference>
<evidence type="ECO:0000256" key="10">
    <source>
        <dbReference type="SAM" id="Coils"/>
    </source>
</evidence>
<feature type="domain" description="PAS" evidence="13">
    <location>
        <begin position="179"/>
        <end position="249"/>
    </location>
</feature>
<dbReference type="RefSeq" id="WP_387964376.1">
    <property type="nucleotide sequence ID" value="NZ_JBHSGP010000014.1"/>
</dbReference>
<evidence type="ECO:0000259" key="14">
    <source>
        <dbReference type="PROSITE" id="PS50113"/>
    </source>
</evidence>
<dbReference type="InterPro" id="IPR011006">
    <property type="entry name" value="CheY-like_superfamily"/>
</dbReference>
<dbReference type="Pfam" id="PF01590">
    <property type="entry name" value="GAF"/>
    <property type="match status" value="1"/>
</dbReference>
<dbReference type="Pfam" id="PF02954">
    <property type="entry name" value="HTH_8"/>
    <property type="match status" value="1"/>
</dbReference>
<evidence type="ECO:0000256" key="9">
    <source>
        <dbReference type="PROSITE-ProRule" id="PRU00169"/>
    </source>
</evidence>
<dbReference type="Pfam" id="PF25601">
    <property type="entry name" value="AAA_lid_14"/>
    <property type="match status" value="1"/>
</dbReference>
<dbReference type="Pfam" id="PF00158">
    <property type="entry name" value="Sigma54_activat"/>
    <property type="match status" value="1"/>
</dbReference>
<dbReference type="SUPFAM" id="SSF52540">
    <property type="entry name" value="P-loop containing nucleoside triphosphate hydrolases"/>
    <property type="match status" value="1"/>
</dbReference>
<evidence type="ECO:0000256" key="5">
    <source>
        <dbReference type="ARBA" id="ARBA00023015"/>
    </source>
</evidence>
<accession>A0ABV9N4D7</accession>
<dbReference type="InterPro" id="IPR003018">
    <property type="entry name" value="GAF"/>
</dbReference>
<feature type="domain" description="PAC" evidence="14">
    <location>
        <begin position="251"/>
        <end position="303"/>
    </location>
</feature>
<keyword evidence="6" id="KW-0238">DNA-binding</keyword>
<dbReference type="PROSITE" id="PS00688">
    <property type="entry name" value="SIGMA54_INTERACT_3"/>
    <property type="match status" value="1"/>
</dbReference>
<dbReference type="SUPFAM" id="SSF52172">
    <property type="entry name" value="CheY-like"/>
    <property type="match status" value="1"/>
</dbReference>
<evidence type="ECO:0000256" key="3">
    <source>
        <dbReference type="ARBA" id="ARBA00022777"/>
    </source>
</evidence>
<dbReference type="PROSITE" id="PS50110">
    <property type="entry name" value="RESPONSE_REGULATORY"/>
    <property type="match status" value="1"/>
</dbReference>
<dbReference type="PROSITE" id="PS00675">
    <property type="entry name" value="SIGMA54_INTERACT_1"/>
    <property type="match status" value="1"/>
</dbReference>
<evidence type="ECO:0000259" key="12">
    <source>
        <dbReference type="PROSITE" id="PS50110"/>
    </source>
</evidence>
<dbReference type="InterPro" id="IPR029016">
    <property type="entry name" value="GAF-like_dom_sf"/>
</dbReference>
<dbReference type="SUPFAM" id="SSF55785">
    <property type="entry name" value="PYP-like sensor domain (PAS domain)"/>
    <property type="match status" value="4"/>
</dbReference>
<evidence type="ECO:0000256" key="8">
    <source>
        <dbReference type="ARBA" id="ARBA00023163"/>
    </source>
</evidence>
<dbReference type="Pfam" id="PF08447">
    <property type="entry name" value="PAS_3"/>
    <property type="match status" value="2"/>
</dbReference>
<keyword evidence="16" id="KW-1185">Reference proteome</keyword>
<dbReference type="Gene3D" id="1.10.8.60">
    <property type="match status" value="1"/>
</dbReference>
<dbReference type="PROSITE" id="PS50112">
    <property type="entry name" value="PAS"/>
    <property type="match status" value="2"/>
</dbReference>
<feature type="domain" description="PAS" evidence="13">
    <location>
        <begin position="562"/>
        <end position="633"/>
    </location>
</feature>
<dbReference type="NCBIfam" id="TIGR00229">
    <property type="entry name" value="sensory_box"/>
    <property type="match status" value="4"/>
</dbReference>
<keyword evidence="8" id="KW-0804">Transcription</keyword>
<reference evidence="16" key="1">
    <citation type="journal article" date="2019" name="Int. J. Syst. Evol. Microbiol.">
        <title>The Global Catalogue of Microorganisms (GCM) 10K type strain sequencing project: providing services to taxonomists for standard genome sequencing and annotation.</title>
        <authorList>
            <consortium name="The Broad Institute Genomics Platform"/>
            <consortium name="The Broad Institute Genome Sequencing Center for Infectious Disease"/>
            <person name="Wu L."/>
            <person name="Ma J."/>
        </authorList>
    </citation>
    <scope>NUCLEOTIDE SEQUENCE [LARGE SCALE GENOMIC DNA]</scope>
    <source>
        <strain evidence="16">CCUG 63682</strain>
    </source>
</reference>
<dbReference type="InterPro" id="IPR035965">
    <property type="entry name" value="PAS-like_dom_sf"/>
</dbReference>
<dbReference type="SUPFAM" id="SSF55781">
    <property type="entry name" value="GAF domain-like"/>
    <property type="match status" value="1"/>
</dbReference>
<feature type="domain" description="PAC" evidence="14">
    <location>
        <begin position="635"/>
        <end position="687"/>
    </location>
</feature>
<sequence>MTKRTILIVDDTYENLYLLRVILEEAGYTVIEANNGSEGLNKLYKNNNVDLIISDILMPVMDGFMFCQACKNEKLFKNIPFVFYTSTYTEKLDEDFALKLGANQFLRKPINHEEVILTVKTIFNVGNKPIIKSNKEALKTEDVFKLYNERLINKLEQKSIDLEKEIFIRLRSEERLLASERYLENIINNIGDPFFVKDDHSRLLLVNDAFCALFGRSKDDVIGKTLAEDVAPEEQESFLKIDKEVIATGVENINEETLTVRGGETRIVSTKKTRFVDNEGNRFLIGLIRDITERKKAEEKIRESEFNLRQSQIVANIGSYTFDFKTMTWTSSDVLDKILGIDDTVDRTIEGWMNLVHPNDREFILNYFENNVIKNREKFDKEYRIVRPSDHKTYWMHGLGELVFDDSGALLKMIGTTQDITERKKAHDKLLESEYNLRQSQIVANIGSYVLDLNLMTWTSSEVLDSIFGIDESFERTIEGWVSLIHPEDREIMLDHFQNNVLKNHEKFNKEYRILRPSDNKTLWLHGLGELVFDDAKNPIKMIGTIQDITERKKSEIELKLAKAFTDKLIMSMQEGLIIVDLKGKIIMVNDSTCKMLEYSKEELIGLELPYPFAKMEDLEKISKTKQEISIGETPTAQFEFIRKSGKKFQASFLTGNIKNDQGEVIALFATMKDVSEELKVKHALEEIAEKSTLKKNAIMQLSGLVGTDYKNALKQITSVSAKTLNVARVSVWKFSEDRSEIICEQLYNLKTGEFESGLMISNKDNIKYFEALAKTKTISVDDAVKNDITKGFAKDYLIPYGITSMLDVFIQGEKNSYGIICFEHIGPIRKWASDEEQFASSIANVVSLMVESLVRKSAEQKLISTNKELVTANEELEKLRNQLEDENVYLRNEIDLVFNYEEMVYGSEVFSHILTDAEKVAVTSATVLLLGESGTGKELLARAIHNISDRKHKPLIKVNCAAIPRELIESELFGHVKGAFTGATNDKIGKAELADGGTLFLDEIGELPLDMQPKLLRFLQEGEIEKVGSSKSLKVDVRIIAATNKELKTEVKEKRFREDLFFRLNVFPISVPPLRQRREDIPLLVEHFANKFSKAYGKDVTHISDKAMQEMLRYDWPGNIRELENLIERAVILSNNKFLVLPDFDSSINEKERLISSTNITLNDVQRAHIIKVLRKCNWKIDGATGAAVLLDMKPSTLRDRMKKLGVQKPN</sequence>